<comment type="caution">
    <text evidence="1">The sequence shown here is derived from an EMBL/GenBank/DDBJ whole genome shotgun (WGS) entry which is preliminary data.</text>
</comment>
<dbReference type="OrthoDB" id="3297514at2"/>
<dbReference type="AlphaFoldDB" id="A0A919GSJ6"/>
<dbReference type="Proteomes" id="UP000600026">
    <property type="component" value="Unassembled WGS sequence"/>
</dbReference>
<proteinExistence type="predicted"/>
<accession>A0A919GSJ6</accession>
<dbReference type="RefSeq" id="WP_051901755.1">
    <property type="nucleotide sequence ID" value="NZ_BNEE01000004.1"/>
</dbReference>
<evidence type="ECO:0000313" key="1">
    <source>
        <dbReference type="EMBL" id="GHI83401.1"/>
    </source>
</evidence>
<dbReference type="EMBL" id="BNEE01000004">
    <property type="protein sequence ID" value="GHI83401.1"/>
    <property type="molecule type" value="Genomic_DNA"/>
</dbReference>
<reference evidence="1" key="1">
    <citation type="submission" date="2020-09" db="EMBL/GenBank/DDBJ databases">
        <title>Whole genome shotgun sequence of Streptomyces xanthophaeus NBRC 12829.</title>
        <authorList>
            <person name="Komaki H."/>
            <person name="Tamura T."/>
        </authorList>
    </citation>
    <scope>NUCLEOTIDE SEQUENCE</scope>
    <source>
        <strain evidence="1">NBRC 12829</strain>
    </source>
</reference>
<sequence length="128" mass="13673">MRTHRYKKQTAGSGVFLGISAVVSRPPTTPAVGAPVSDRVWLAASAVDHAFYGNRLALDAHELGWLRHGLATTAADIERVETCPFVLVEVRALEIVEARYRPTALAAAIAGWAAEEFGLPPRPWAGGA</sequence>
<protein>
    <submittedName>
        <fullName evidence="1">Uncharacterized protein</fullName>
    </submittedName>
</protein>
<evidence type="ECO:0000313" key="2">
    <source>
        <dbReference type="Proteomes" id="UP000600026"/>
    </source>
</evidence>
<keyword evidence="2" id="KW-1185">Reference proteome</keyword>
<organism evidence="1 2">
    <name type="scientific">Streptomyces xanthophaeus</name>
    <dbReference type="NCBI Taxonomy" id="67385"/>
    <lineage>
        <taxon>Bacteria</taxon>
        <taxon>Bacillati</taxon>
        <taxon>Actinomycetota</taxon>
        <taxon>Actinomycetes</taxon>
        <taxon>Kitasatosporales</taxon>
        <taxon>Streptomycetaceae</taxon>
        <taxon>Streptomyces</taxon>
    </lineage>
</organism>
<gene>
    <name evidence="1" type="ORF">Sxan_07650</name>
</gene>
<name>A0A919GSJ6_9ACTN</name>